<comment type="subcellular location">
    <subcellularLocation>
        <location evidence="2">Cytoplasm</location>
    </subcellularLocation>
    <subcellularLocation>
        <location evidence="1">Nucleus</location>
    </subcellularLocation>
</comment>
<evidence type="ECO:0000256" key="7">
    <source>
        <dbReference type="ARBA" id="ARBA00023274"/>
    </source>
</evidence>
<dbReference type="InterPro" id="IPR036388">
    <property type="entry name" value="WH-like_DNA-bd_sf"/>
</dbReference>
<protein>
    <recommendedName>
        <fullName evidence="8">Small ribosomal subunit protein eS19</fullName>
    </recommendedName>
    <alternativeName>
        <fullName evidence="9">40S ribosomal protein S19</fullName>
    </alternativeName>
</protein>
<dbReference type="GO" id="GO:0005634">
    <property type="term" value="C:nucleus"/>
    <property type="evidence" value="ECO:0007669"/>
    <property type="project" value="UniProtKB-SubCell"/>
</dbReference>
<dbReference type="SMART" id="SM01413">
    <property type="entry name" value="Ribosomal_S19e"/>
    <property type="match status" value="1"/>
</dbReference>
<evidence type="ECO:0000256" key="4">
    <source>
        <dbReference type="ARBA" id="ARBA00022490"/>
    </source>
</evidence>
<proteinExistence type="inferred from homology"/>
<keyword evidence="5" id="KW-0689">Ribosomal protein</keyword>
<keyword evidence="7" id="KW-0687">Ribonucleoprotein</keyword>
<reference evidence="11" key="1">
    <citation type="journal article" date="2005" name="Genome Res.">
        <title>Gene and alternative splicing annotation with AIR.</title>
        <authorList>
            <person name="Florea L."/>
            <person name="Di Francesco V."/>
            <person name="Miller J."/>
            <person name="Turner R."/>
            <person name="Yao A."/>
            <person name="Harris M."/>
            <person name="Walenz B."/>
            <person name="Mobarry C."/>
            <person name="Merkulov G.V."/>
            <person name="Charlab R."/>
            <person name="Dew I."/>
            <person name="Deng Z."/>
            <person name="Istrail S."/>
            <person name="Li P."/>
            <person name="Sutton G."/>
        </authorList>
    </citation>
    <scope>NUCLEOTIDE SEQUENCE</scope>
    <source>
        <strain evidence="11">BN</strain>
    </source>
</reference>
<evidence type="ECO:0000313" key="11">
    <source>
        <dbReference type="EMBL" id="EDM08064.1"/>
    </source>
</evidence>
<evidence type="ECO:0000256" key="9">
    <source>
        <dbReference type="ARBA" id="ARBA00035466"/>
    </source>
</evidence>
<accession>A6J919</accession>
<dbReference type="GO" id="GO:0006412">
    <property type="term" value="P:translation"/>
    <property type="evidence" value="ECO:0007669"/>
    <property type="project" value="InterPro"/>
</dbReference>
<dbReference type="RefSeq" id="XP_063139956.1">
    <property type="nucleotide sequence ID" value="XM_063283886.1"/>
</dbReference>
<dbReference type="InterPro" id="IPR018277">
    <property type="entry name" value="Ribosomal_eS19_CS"/>
</dbReference>
<dbReference type="RefSeq" id="XP_063139958.1">
    <property type="nucleotide sequence ID" value="XM_063283888.1"/>
</dbReference>
<name>A6J919_RAT</name>
<reference evidence="11" key="2">
    <citation type="submission" date="2005-09" db="EMBL/GenBank/DDBJ databases">
        <authorList>
            <person name="Mural R.J."/>
            <person name="Li P.W."/>
            <person name="Adams M.D."/>
            <person name="Amanatides P.G."/>
            <person name="Baden-Tillson H."/>
            <person name="Barnstead M."/>
            <person name="Chin S.H."/>
            <person name="Dew I."/>
            <person name="Evans C.A."/>
            <person name="Ferriera S."/>
            <person name="Flanigan M."/>
            <person name="Fosler C."/>
            <person name="Glodek A."/>
            <person name="Gu Z."/>
            <person name="Holt R.A."/>
            <person name="Jennings D."/>
            <person name="Kraft C.L."/>
            <person name="Lu F."/>
            <person name="Nguyen T."/>
            <person name="Nusskern D.R."/>
            <person name="Pfannkoch C.M."/>
            <person name="Sitter C."/>
            <person name="Sutton G.G."/>
            <person name="Venter J.C."/>
            <person name="Wang Z."/>
            <person name="Woodage T."/>
            <person name="Zheng X.H."/>
            <person name="Zhong F."/>
        </authorList>
    </citation>
    <scope>NUCLEOTIDE SEQUENCE</scope>
    <source>
        <strain evidence="11">BN</strain>
    </source>
</reference>
<dbReference type="RefSeq" id="XP_063139953.1">
    <property type="nucleotide sequence ID" value="XM_063283883.1"/>
</dbReference>
<dbReference type="EMBL" id="CH473979">
    <property type="protein sequence ID" value="EDM08063.1"/>
    <property type="molecule type" value="Genomic_DNA"/>
</dbReference>
<dbReference type="GO" id="GO:1990904">
    <property type="term" value="C:ribonucleoprotein complex"/>
    <property type="evidence" value="ECO:0007669"/>
    <property type="project" value="UniProtKB-KW"/>
</dbReference>
<dbReference type="AlphaFoldDB" id="A6J919"/>
<dbReference type="GeneID" id="29287"/>
<evidence type="ECO:0000256" key="10">
    <source>
        <dbReference type="ARBA" id="ARBA00061923"/>
    </source>
</evidence>
<dbReference type="GO" id="GO:0003735">
    <property type="term" value="F:structural constituent of ribosome"/>
    <property type="evidence" value="ECO:0007669"/>
    <property type="project" value="InterPro"/>
</dbReference>
<dbReference type="Proteomes" id="UP000234681">
    <property type="component" value="Chromosome 1"/>
</dbReference>
<keyword evidence="4" id="KW-0963">Cytoplasm</keyword>
<comment type="similarity">
    <text evidence="3">Belongs to the eukaryotic ribosomal protein eS19 family.</text>
</comment>
<dbReference type="GO" id="GO:0022626">
    <property type="term" value="C:cytosolic ribosome"/>
    <property type="evidence" value="ECO:0007669"/>
    <property type="project" value="UniProtKB-ARBA"/>
</dbReference>
<dbReference type="InterPro" id="IPR001266">
    <property type="entry name" value="Ribosomal_eS19"/>
</dbReference>
<gene>
    <name evidence="12" type="primary">Rps19</name>
    <name evidence="11" type="ORF">rCG_54023</name>
</gene>
<dbReference type="OrthoDB" id="428974at2759"/>
<dbReference type="EMBL" id="CH473979">
    <property type="protein sequence ID" value="EDM08064.1"/>
    <property type="molecule type" value="Genomic_DNA"/>
</dbReference>
<evidence type="ECO:0000256" key="5">
    <source>
        <dbReference type="ARBA" id="ARBA00022980"/>
    </source>
</evidence>
<evidence type="ECO:0000256" key="3">
    <source>
        <dbReference type="ARBA" id="ARBA00010014"/>
    </source>
</evidence>
<keyword evidence="6" id="KW-0539">Nucleus</keyword>
<comment type="subunit">
    <text evidence="10">Component of the small ribosomal subunit. Part of the small subunit (SSU) processome, composed of more than 70 proteins and the RNA chaperone small nucleolar RNA (snoRNA) U3. Interacts with RPS19BP1.</text>
</comment>
<evidence type="ECO:0000313" key="12">
    <source>
        <dbReference type="RGD" id="68440"/>
    </source>
</evidence>
<dbReference type="Gene3D" id="1.10.10.10">
    <property type="entry name" value="Winged helix-like DNA-binding domain superfamily/Winged helix DNA-binding domain"/>
    <property type="match status" value="1"/>
</dbReference>
<dbReference type="CTD" id="6223"/>
<evidence type="ECO:0000256" key="1">
    <source>
        <dbReference type="ARBA" id="ARBA00004123"/>
    </source>
</evidence>
<dbReference type="PANTHER" id="PTHR11710:SF31">
    <property type="entry name" value="SMALL RIBOSOMAL SUBUNIT PROTEIN ES19"/>
    <property type="match status" value="1"/>
</dbReference>
<dbReference type="Pfam" id="PF01090">
    <property type="entry name" value="Ribosomal_S19e"/>
    <property type="match status" value="1"/>
</dbReference>
<evidence type="ECO:0000256" key="2">
    <source>
        <dbReference type="ARBA" id="ARBA00004496"/>
    </source>
</evidence>
<dbReference type="SUPFAM" id="SSF46785">
    <property type="entry name" value="Winged helix' DNA-binding domain"/>
    <property type="match status" value="1"/>
</dbReference>
<organism evidence="11">
    <name type="scientific">Rattus norvegicus</name>
    <name type="common">Rat</name>
    <dbReference type="NCBI Taxonomy" id="10116"/>
    <lineage>
        <taxon>Eukaryota</taxon>
        <taxon>Metazoa</taxon>
        <taxon>Chordata</taxon>
        <taxon>Craniata</taxon>
        <taxon>Vertebrata</taxon>
        <taxon>Euteleostomi</taxon>
        <taxon>Mammalia</taxon>
        <taxon>Eutheria</taxon>
        <taxon>Euarchontoglires</taxon>
        <taxon>Glires</taxon>
        <taxon>Rodentia</taxon>
        <taxon>Myomorpha</taxon>
        <taxon>Muroidea</taxon>
        <taxon>Muridae</taxon>
        <taxon>Murinae</taxon>
        <taxon>Rattus</taxon>
    </lineage>
</organism>
<evidence type="ECO:0000256" key="6">
    <source>
        <dbReference type="ARBA" id="ARBA00023242"/>
    </source>
</evidence>
<dbReference type="PANTHER" id="PTHR11710">
    <property type="entry name" value="40S RIBOSOMAL PROTEIN S19"/>
    <property type="match status" value="1"/>
</dbReference>
<sequence>MPGVTVKDVNQQEFVRALAAFLKKSGKLKVPEWVDTVKLAKHKELAPYDENWFYTRAASTARHLYLRGGAGVGSMTKIYGGRQRNGVRPSHFSRGSKSVARRVLQALEGLKMVEKDQDGGRKLTPQGQRDLDRIAGQVRGALCASTEAEVTLRKGGTVRCVVLFAQDWVPKWCWASIYKLRPVAPYRYLVRSSSHSSFLVPHTY</sequence>
<dbReference type="InterPro" id="IPR036390">
    <property type="entry name" value="WH_DNA-bd_sf"/>
</dbReference>
<evidence type="ECO:0000256" key="8">
    <source>
        <dbReference type="ARBA" id="ARBA00035143"/>
    </source>
</evidence>
<dbReference type="RGD" id="68440">
    <property type="gene designation" value="Rps19"/>
</dbReference>
<dbReference type="FunFam" id="1.10.10.10:FF:000255">
    <property type="entry name" value="40S ribosomal protein S19"/>
    <property type="match status" value="1"/>
</dbReference>
<dbReference type="PROSITE" id="PS00628">
    <property type="entry name" value="RIBOSOMAL_S19E"/>
    <property type="match status" value="1"/>
</dbReference>